<dbReference type="InterPro" id="IPR050266">
    <property type="entry name" value="AB_hydrolase_sf"/>
</dbReference>
<evidence type="ECO:0000259" key="2">
    <source>
        <dbReference type="Pfam" id="PF12697"/>
    </source>
</evidence>
<dbReference type="SUPFAM" id="SSF53474">
    <property type="entry name" value="alpha/beta-Hydrolases"/>
    <property type="match status" value="1"/>
</dbReference>
<feature type="domain" description="AB hydrolase-1" evidence="2">
    <location>
        <begin position="41"/>
        <end position="303"/>
    </location>
</feature>
<accession>A0ABV7V6K2</accession>
<dbReference type="InterPro" id="IPR000073">
    <property type="entry name" value="AB_hydrolase_1"/>
</dbReference>
<proteinExistence type="predicted"/>
<gene>
    <name evidence="3" type="ORF">ACFOOT_14385</name>
</gene>
<dbReference type="Gene3D" id="3.40.50.1820">
    <property type="entry name" value="alpha/beta hydrolase"/>
    <property type="match status" value="1"/>
</dbReference>
<dbReference type="GO" id="GO:0016787">
    <property type="term" value="F:hydrolase activity"/>
    <property type="evidence" value="ECO:0007669"/>
    <property type="project" value="UniProtKB-KW"/>
</dbReference>
<dbReference type="Proteomes" id="UP001595683">
    <property type="component" value="Unassembled WGS sequence"/>
</dbReference>
<reference evidence="4" key="1">
    <citation type="journal article" date="2019" name="Int. J. Syst. Evol. Microbiol.">
        <title>The Global Catalogue of Microorganisms (GCM) 10K type strain sequencing project: providing services to taxonomists for standard genome sequencing and annotation.</title>
        <authorList>
            <consortium name="The Broad Institute Genomics Platform"/>
            <consortium name="The Broad Institute Genome Sequencing Center for Infectious Disease"/>
            <person name="Wu L."/>
            <person name="Ma J."/>
        </authorList>
    </citation>
    <scope>NUCLEOTIDE SEQUENCE [LARGE SCALE GENOMIC DNA]</scope>
    <source>
        <strain evidence="4">KCTC 42224</strain>
    </source>
</reference>
<sequence>MPTDDAHTAFDLRSWASADGLRLTYRAYAAHAAGGGERLPVICLPGLTRNGRDFEDLAPHIAASGRRVLCPDLRGRGESDYARDPMTYQPPVYAQDLAGLLAAEKITRFIAVGTSLGGILTMMLAASQQGLVAGAVLNDIGPVIEAEGLARITDYVGQGRSYLTWMHAARGLRETMGEIYPDFAIEDWLRLAKRLMALGTGGRIAFDYDMKIAVPIEAAEDARDAAEAKARDEGAAPPPPAADLWPLFAALESVPLVVVHGATSDILSAQTAQAMAQRHPDCTLVTLPRVGHAPTLDEPEARAAIDGLLARLD</sequence>
<dbReference type="InterPro" id="IPR029058">
    <property type="entry name" value="AB_hydrolase_fold"/>
</dbReference>
<organism evidence="3 4">
    <name type="scientific">Novosphingobium pokkalii</name>
    <dbReference type="NCBI Taxonomy" id="1770194"/>
    <lineage>
        <taxon>Bacteria</taxon>
        <taxon>Pseudomonadati</taxon>
        <taxon>Pseudomonadota</taxon>
        <taxon>Alphaproteobacteria</taxon>
        <taxon>Sphingomonadales</taxon>
        <taxon>Sphingomonadaceae</taxon>
        <taxon>Novosphingobium</taxon>
    </lineage>
</organism>
<comment type="caution">
    <text evidence="3">The sequence shown here is derived from an EMBL/GenBank/DDBJ whole genome shotgun (WGS) entry which is preliminary data.</text>
</comment>
<protein>
    <submittedName>
        <fullName evidence="3">Alpha/beta fold hydrolase</fullName>
    </submittedName>
</protein>
<evidence type="ECO:0000313" key="3">
    <source>
        <dbReference type="EMBL" id="MFC3672607.1"/>
    </source>
</evidence>
<dbReference type="Pfam" id="PF12697">
    <property type="entry name" value="Abhydrolase_6"/>
    <property type="match status" value="1"/>
</dbReference>
<name>A0ABV7V6K2_9SPHN</name>
<dbReference type="PANTHER" id="PTHR43798:SF31">
    <property type="entry name" value="AB HYDROLASE SUPERFAMILY PROTEIN YCLE"/>
    <property type="match status" value="1"/>
</dbReference>
<keyword evidence="4" id="KW-1185">Reference proteome</keyword>
<evidence type="ECO:0000313" key="4">
    <source>
        <dbReference type="Proteomes" id="UP001595683"/>
    </source>
</evidence>
<evidence type="ECO:0000256" key="1">
    <source>
        <dbReference type="ARBA" id="ARBA00022801"/>
    </source>
</evidence>
<dbReference type="EMBL" id="JBHRYE010000022">
    <property type="protein sequence ID" value="MFC3672607.1"/>
    <property type="molecule type" value="Genomic_DNA"/>
</dbReference>
<dbReference type="PANTHER" id="PTHR43798">
    <property type="entry name" value="MONOACYLGLYCEROL LIPASE"/>
    <property type="match status" value="1"/>
</dbReference>
<dbReference type="RefSeq" id="WP_191323440.1">
    <property type="nucleotide sequence ID" value="NZ_BMZP01000004.1"/>
</dbReference>
<keyword evidence="1 3" id="KW-0378">Hydrolase</keyword>